<dbReference type="InterPro" id="IPR041427">
    <property type="entry name" value="AbiJ-NTD3"/>
</dbReference>
<name>A0A1T3NI12_9ACTN</name>
<keyword evidence="4" id="KW-1185">Reference proteome</keyword>
<sequence length="313" mass="35081">MSTRNHITEVTRRHIVDTIVLEKIDWAGRLDEVDFLGRLYDLEAMESHDSRYATASGDIYQHRYNNPEDWDDDWVFGDPRFGLARGSDDVFLRFLAEMLHPVVRADPEEARRLARMFNDALAPDGWELVPDGAISGRPIHKARRRTSFHGVLPELDLDARPLLTDPRVLHEHLGRIRDGIERDPAAAIASCKELVESLFKMILDKSAVEYTRNDNVPKLYAQVAVLLALKAESVPASAKGSEASHRVLGTLAQTVHSLAELRNQLGLGHGRTTSSPALARHARLALNATVTVTEFLLDTWHERVDKGLLTPTP</sequence>
<gene>
    <name evidence="3" type="ORF">B4N89_46330</name>
</gene>
<evidence type="ECO:0008006" key="5">
    <source>
        <dbReference type="Google" id="ProtNLM"/>
    </source>
</evidence>
<evidence type="ECO:0000313" key="3">
    <source>
        <dbReference type="EMBL" id="OPC76467.1"/>
    </source>
</evidence>
<dbReference type="Pfam" id="PF18860">
    <property type="entry name" value="AbiJ_NTD3"/>
    <property type="match status" value="1"/>
</dbReference>
<dbReference type="InterPro" id="IPR026001">
    <property type="entry name" value="Abi-like_C"/>
</dbReference>
<dbReference type="AlphaFoldDB" id="A0A1T3NI12"/>
<protein>
    <recommendedName>
        <fullName evidence="5">Abortive infection protein-like C-terminal domain-containing protein</fullName>
    </recommendedName>
</protein>
<dbReference type="Proteomes" id="UP000190037">
    <property type="component" value="Unassembled WGS sequence"/>
</dbReference>
<feature type="domain" description="Abortive infection protein-like C-terminal" evidence="1">
    <location>
        <begin position="217"/>
        <end position="298"/>
    </location>
</feature>
<dbReference type="OrthoDB" id="7061676at2"/>
<dbReference type="EMBL" id="MWQN01000006">
    <property type="protein sequence ID" value="OPC76467.1"/>
    <property type="molecule type" value="Genomic_DNA"/>
</dbReference>
<reference evidence="3 4" key="1">
    <citation type="submission" date="2017-03" db="EMBL/GenBank/DDBJ databases">
        <title>Draft genome sequence of Streptomyces scabrisporus NF3, endophyte isolated from Amphipterygium adstringens.</title>
        <authorList>
            <person name="Vazquez M."/>
            <person name="Ceapa C.D."/>
            <person name="Rodriguez Luna D."/>
            <person name="Sanchez Esquivel S."/>
        </authorList>
    </citation>
    <scope>NUCLEOTIDE SEQUENCE [LARGE SCALE GENOMIC DNA]</scope>
    <source>
        <strain evidence="3 4">NF3</strain>
    </source>
</reference>
<dbReference type="RefSeq" id="WP_078982745.1">
    <property type="nucleotide sequence ID" value="NZ_MWQN01000006.1"/>
</dbReference>
<evidence type="ECO:0000259" key="1">
    <source>
        <dbReference type="Pfam" id="PF14355"/>
    </source>
</evidence>
<evidence type="ECO:0000259" key="2">
    <source>
        <dbReference type="Pfam" id="PF18860"/>
    </source>
</evidence>
<dbReference type="Pfam" id="PF14355">
    <property type="entry name" value="Abi_C"/>
    <property type="match status" value="1"/>
</dbReference>
<organism evidence="3 4">
    <name type="scientific">Embleya scabrispora</name>
    <dbReference type="NCBI Taxonomy" id="159449"/>
    <lineage>
        <taxon>Bacteria</taxon>
        <taxon>Bacillati</taxon>
        <taxon>Actinomycetota</taxon>
        <taxon>Actinomycetes</taxon>
        <taxon>Kitasatosporales</taxon>
        <taxon>Streptomycetaceae</taxon>
        <taxon>Embleya</taxon>
    </lineage>
</organism>
<accession>A0A1T3NI12</accession>
<comment type="caution">
    <text evidence="3">The sequence shown here is derived from an EMBL/GenBank/DDBJ whole genome shotgun (WGS) entry which is preliminary data.</text>
</comment>
<evidence type="ECO:0000313" key="4">
    <source>
        <dbReference type="Proteomes" id="UP000190037"/>
    </source>
</evidence>
<feature type="domain" description="AbiJ-NTD3" evidence="2">
    <location>
        <begin position="7"/>
        <end position="146"/>
    </location>
</feature>
<proteinExistence type="predicted"/>